<dbReference type="Pfam" id="PF02092">
    <property type="entry name" value="tRNA_synt_2f"/>
    <property type="match status" value="1"/>
</dbReference>
<keyword evidence="10" id="KW-1185">Reference proteome</keyword>
<reference evidence="9 10" key="1">
    <citation type="journal article" date="2024" name="Nat. Commun.">
        <title>Phylogenomics reveals the evolutionary origins of lichenization in chlorophyte algae.</title>
        <authorList>
            <person name="Puginier C."/>
            <person name="Libourel C."/>
            <person name="Otte J."/>
            <person name="Skaloud P."/>
            <person name="Haon M."/>
            <person name="Grisel S."/>
            <person name="Petersen M."/>
            <person name="Berrin J.G."/>
            <person name="Delaux P.M."/>
            <person name="Dal Grande F."/>
            <person name="Keller J."/>
        </authorList>
    </citation>
    <scope>NUCLEOTIDE SEQUENCE [LARGE SCALE GENOMIC DNA]</scope>
    <source>
        <strain evidence="9 10">SAG 216-7</strain>
    </source>
</reference>
<evidence type="ECO:0000313" key="10">
    <source>
        <dbReference type="Proteomes" id="UP001491310"/>
    </source>
</evidence>
<dbReference type="NCBIfam" id="TIGR00388">
    <property type="entry name" value="glyQ"/>
    <property type="match status" value="1"/>
</dbReference>
<keyword evidence="5" id="KW-0067">ATP-binding</keyword>
<dbReference type="InterPro" id="IPR006194">
    <property type="entry name" value="Gly-tRNA-synth_heterodimer"/>
</dbReference>
<evidence type="ECO:0000256" key="5">
    <source>
        <dbReference type="ARBA" id="ARBA00022840"/>
    </source>
</evidence>
<dbReference type="SUPFAM" id="SSF109604">
    <property type="entry name" value="HD-domain/PDEase-like"/>
    <property type="match status" value="1"/>
</dbReference>
<keyword evidence="3" id="KW-0436">Ligase</keyword>
<evidence type="ECO:0000256" key="7">
    <source>
        <dbReference type="ARBA" id="ARBA00023146"/>
    </source>
</evidence>
<dbReference type="InterPro" id="IPR045864">
    <property type="entry name" value="aa-tRNA-synth_II/BPL/LPL"/>
</dbReference>
<dbReference type="EMBL" id="JALJOT010000013">
    <property type="protein sequence ID" value="KAK9904270.1"/>
    <property type="molecule type" value="Genomic_DNA"/>
</dbReference>
<dbReference type="PANTHER" id="PTHR30075:SF2">
    <property type="entry name" value="GLYCINE--TRNA LIGASE, CHLOROPLASTIC_MITOCHONDRIAL 2"/>
    <property type="match status" value="1"/>
</dbReference>
<dbReference type="PROSITE" id="PS50861">
    <property type="entry name" value="AA_TRNA_LIGASE_II_GLYAB"/>
    <property type="match status" value="2"/>
</dbReference>
<evidence type="ECO:0000256" key="6">
    <source>
        <dbReference type="ARBA" id="ARBA00022917"/>
    </source>
</evidence>
<keyword evidence="7" id="KW-0030">Aminoacyl-tRNA synthetase</keyword>
<evidence type="ECO:0000256" key="4">
    <source>
        <dbReference type="ARBA" id="ARBA00022741"/>
    </source>
</evidence>
<dbReference type="Gene3D" id="1.20.58.180">
    <property type="entry name" value="Class II aaRS and biotin synthetases, domain 2"/>
    <property type="match status" value="1"/>
</dbReference>
<comment type="similarity">
    <text evidence="1">Belongs to the class-II aminoacyl-tRNA synthetase family.</text>
</comment>
<evidence type="ECO:0000256" key="1">
    <source>
        <dbReference type="ARBA" id="ARBA00008226"/>
    </source>
</evidence>
<dbReference type="PRINTS" id="PR01044">
    <property type="entry name" value="TRNASYNTHGA"/>
</dbReference>
<evidence type="ECO:0000313" key="9">
    <source>
        <dbReference type="EMBL" id="KAK9904270.1"/>
    </source>
</evidence>
<proteinExistence type="inferred from homology"/>
<dbReference type="PANTHER" id="PTHR30075">
    <property type="entry name" value="GLYCYL-TRNA SYNTHETASE"/>
    <property type="match status" value="1"/>
</dbReference>
<keyword evidence="4" id="KW-0547">Nucleotide-binding</keyword>
<name>A0ABR2YFL3_9CHLO</name>
<organism evidence="9 10">
    <name type="scientific">Coccomyxa subellipsoidea</name>
    <dbReference type="NCBI Taxonomy" id="248742"/>
    <lineage>
        <taxon>Eukaryota</taxon>
        <taxon>Viridiplantae</taxon>
        <taxon>Chlorophyta</taxon>
        <taxon>core chlorophytes</taxon>
        <taxon>Trebouxiophyceae</taxon>
        <taxon>Trebouxiophyceae incertae sedis</taxon>
        <taxon>Coccomyxaceae</taxon>
        <taxon>Coccomyxa</taxon>
    </lineage>
</organism>
<keyword evidence="6" id="KW-0648">Protein biosynthesis</keyword>
<sequence>MAVLCRRPYVSAARRGFNSARCLDTRTPAPLGRQSHRCAQLPLRSICRASSAAEAPVASDQQRHMSSASGTNGTAAPARAAALTFQEAVARLQEYWASVGCAVWQPFNSEVGAGTMNPATFLRVLGPEPWRVCYVEPSVRPDDSRYGDNPNRLQQHTQFQVILKPDPGRPQELYLGSLEALGIDVRAHDVRFVEDNWENPTLGAWGLGWEIWMDGQEVTQYTYFQQAAGQALPVPSVEITYGLERILTALQGVKHFKDIRYTPTLTYGEMLLQNEYEMSCYNLDSAHVPSQQQLFQLHQQEAQRLVEAGLPIPAYGQLLKLSHAFNILDARGAVGVTDRAACFGAMRSLARQIAGLWMKRREELGHPLGQVEALQPPQQGTPQGKLATGPADLVLEIGCEELPPAEAIAAATQLRQSVPALLQRLRLAHGDVSVETTPRRLAVIARDVACAQPDVEEKIRGPPAKAAFGPDGKPTKALTGFAAKNGVAAEDVTREADSKGTEYVWAVRKQAGRHAAEVLTEELGALVAGLSFGKSMRWNGTGAAFSRPVRWLVGLHGARALPFSFAGLQAGRTTRGLRNGAQPEMEVATASDYAAALEAAGIELGVSQRSSLIWRDATAAAAEAGGIIPEAAREALLQEVTHLVEAPTVVRGDFSSDFLQLPREVLVMVMRKHQRYFPVYEASGEALLPHFITVANGHIDVPTVRAGNEAVLRARFEDAQFFYAADLRQPLEAFLPKLAGTQFHKALGNLLQKSERVAGLIRPLSELTGLTGAGDVAQAAARLARADLATSLVTEMTGLAGTMGRHYALQSGTAPDVAEAIFEAVLPRHAGDILPRTPAGILVAVADRLDSLVGLFAAGAAPSASADPFALRRSAYGMLEALVSNEVRLDLRAALAAAAAAQPIPADATVVASVLEFVTRRLEQLLVDGGCGAEVVRAVLSERGVDPYAAAQSARDLQACGSEGEAGRLPRVMAAFARPTRIVRGKEVGAAWAVDESKFELEEERALWAAYRAAAGQIRPDMSIPDFLQAAEALVAPVDAYFEQVFVMCDDEAVRQSRLALLRDIAALPSGIVNFAMLPGF</sequence>
<dbReference type="EC" id="6.1.1.14" evidence="2"/>
<dbReference type="Proteomes" id="UP001491310">
    <property type="component" value="Unassembled WGS sequence"/>
</dbReference>
<comment type="caution">
    <text evidence="9">The sequence shown here is derived from an EMBL/GenBank/DDBJ whole genome shotgun (WGS) entry which is preliminary data.</text>
</comment>
<dbReference type="InterPro" id="IPR002310">
    <property type="entry name" value="Gly-tRNA_ligase_asu"/>
</dbReference>
<dbReference type="HAMAP" id="MF_00254">
    <property type="entry name" value="Gly_tRNA_synth_alpha"/>
    <property type="match status" value="1"/>
</dbReference>
<dbReference type="SUPFAM" id="SSF55681">
    <property type="entry name" value="Class II aaRS and biotin synthetases"/>
    <property type="match status" value="1"/>
</dbReference>
<accession>A0ABR2YFL3</accession>
<dbReference type="NCBIfam" id="TIGR00211">
    <property type="entry name" value="glyS"/>
    <property type="match status" value="1"/>
</dbReference>
<dbReference type="InterPro" id="IPR015944">
    <property type="entry name" value="Gly-tRNA-synth_bsu"/>
</dbReference>
<dbReference type="Pfam" id="PF02091">
    <property type="entry name" value="tRNA-synt_2e"/>
    <property type="match status" value="1"/>
</dbReference>
<evidence type="ECO:0000256" key="8">
    <source>
        <dbReference type="ARBA" id="ARBA00047937"/>
    </source>
</evidence>
<dbReference type="HAMAP" id="MF_00255">
    <property type="entry name" value="Gly_tRNA_synth_beta"/>
    <property type="match status" value="1"/>
</dbReference>
<dbReference type="Gene3D" id="3.30.930.10">
    <property type="entry name" value="Bira Bifunctional Protein, Domain 2"/>
    <property type="match status" value="1"/>
</dbReference>
<comment type="catalytic activity">
    <reaction evidence="8">
        <text>tRNA(Gly) + glycine + ATP = glycyl-tRNA(Gly) + AMP + diphosphate</text>
        <dbReference type="Rhea" id="RHEA:16013"/>
        <dbReference type="Rhea" id="RHEA-COMP:9664"/>
        <dbReference type="Rhea" id="RHEA-COMP:9683"/>
        <dbReference type="ChEBI" id="CHEBI:30616"/>
        <dbReference type="ChEBI" id="CHEBI:33019"/>
        <dbReference type="ChEBI" id="CHEBI:57305"/>
        <dbReference type="ChEBI" id="CHEBI:78442"/>
        <dbReference type="ChEBI" id="CHEBI:78522"/>
        <dbReference type="ChEBI" id="CHEBI:456215"/>
        <dbReference type="EC" id="6.1.1.14"/>
    </reaction>
</comment>
<gene>
    <name evidence="9" type="ORF">WJX75_008182</name>
</gene>
<evidence type="ECO:0000256" key="2">
    <source>
        <dbReference type="ARBA" id="ARBA00012829"/>
    </source>
</evidence>
<protein>
    <recommendedName>
        <fullName evidence="2">glycine--tRNA ligase</fullName>
        <ecNumber evidence="2">6.1.1.14</ecNumber>
    </recommendedName>
</protein>
<evidence type="ECO:0000256" key="3">
    <source>
        <dbReference type="ARBA" id="ARBA00022598"/>
    </source>
</evidence>
<dbReference type="NCBIfam" id="NF006827">
    <property type="entry name" value="PRK09348.1"/>
    <property type="match status" value="1"/>
</dbReference>